<evidence type="ECO:0000259" key="3">
    <source>
        <dbReference type="PROSITE" id="PS51352"/>
    </source>
</evidence>
<dbReference type="PROSITE" id="PS50106">
    <property type="entry name" value="PDZ"/>
    <property type="match status" value="1"/>
</dbReference>
<proteinExistence type="predicted"/>
<evidence type="ECO:0000256" key="1">
    <source>
        <dbReference type="ARBA" id="ARBA00023284"/>
    </source>
</evidence>
<evidence type="ECO:0000313" key="5">
    <source>
        <dbReference type="Proteomes" id="UP000231134"/>
    </source>
</evidence>
<feature type="domain" description="Thioredoxin" evidence="3">
    <location>
        <begin position="117"/>
        <end position="253"/>
    </location>
</feature>
<dbReference type="PROSITE" id="PS51352">
    <property type="entry name" value="THIOREDOXIN_2"/>
    <property type="match status" value="1"/>
</dbReference>
<dbReference type="PROSITE" id="PS00194">
    <property type="entry name" value="THIOREDOXIN_1"/>
    <property type="match status" value="1"/>
</dbReference>
<dbReference type="SMART" id="SM00228">
    <property type="entry name" value="PDZ"/>
    <property type="match status" value="1"/>
</dbReference>
<dbReference type="InterPro" id="IPR017937">
    <property type="entry name" value="Thioredoxin_CS"/>
</dbReference>
<protein>
    <submittedName>
        <fullName evidence="4">PDZ domain-containing protein</fullName>
    </submittedName>
</protein>
<dbReference type="OrthoDB" id="9813820at2"/>
<dbReference type="PRINTS" id="PR00421">
    <property type="entry name" value="THIOREDOXIN"/>
</dbReference>
<feature type="domain" description="PDZ" evidence="2">
    <location>
        <begin position="10"/>
        <end position="95"/>
    </location>
</feature>
<dbReference type="CDD" id="cd02966">
    <property type="entry name" value="TlpA_like_family"/>
    <property type="match status" value="1"/>
</dbReference>
<dbReference type="PANTHER" id="PTHR42852">
    <property type="entry name" value="THIOL:DISULFIDE INTERCHANGE PROTEIN DSBE"/>
    <property type="match status" value="1"/>
</dbReference>
<dbReference type="PANTHER" id="PTHR42852:SF17">
    <property type="entry name" value="THIOREDOXIN-LIKE PROTEIN HI_1115"/>
    <property type="match status" value="1"/>
</dbReference>
<dbReference type="Pfam" id="PF00578">
    <property type="entry name" value="AhpC-TSA"/>
    <property type="match status" value="1"/>
</dbReference>
<dbReference type="InterPro" id="IPR000866">
    <property type="entry name" value="AhpC/TSA"/>
</dbReference>
<dbReference type="Gene3D" id="2.30.42.10">
    <property type="match status" value="1"/>
</dbReference>
<dbReference type="InterPro" id="IPR036034">
    <property type="entry name" value="PDZ_sf"/>
</dbReference>
<reference evidence="4 5" key="1">
    <citation type="submission" date="2017-11" db="EMBL/GenBank/DDBJ databases">
        <title>Animal gut microbial communities from fecal samples from Wisconsin, USA.</title>
        <authorList>
            <person name="Neumann A."/>
        </authorList>
    </citation>
    <scope>NUCLEOTIDE SEQUENCE [LARGE SCALE GENOMIC DNA]</scope>
    <source>
        <strain evidence="4 5">UWS3</strain>
    </source>
</reference>
<comment type="caution">
    <text evidence="4">The sequence shown here is derived from an EMBL/GenBank/DDBJ whole genome shotgun (WGS) entry which is preliminary data.</text>
</comment>
<dbReference type="InterPro" id="IPR036249">
    <property type="entry name" value="Thioredoxin-like_sf"/>
</dbReference>
<dbReference type="InterPro" id="IPR001478">
    <property type="entry name" value="PDZ"/>
</dbReference>
<keyword evidence="5" id="KW-1185">Reference proteome</keyword>
<dbReference type="EMBL" id="PGEX01000001">
    <property type="protein sequence ID" value="PJJ40210.1"/>
    <property type="molecule type" value="Genomic_DNA"/>
</dbReference>
<dbReference type="AlphaFoldDB" id="A0A2M9A3B6"/>
<dbReference type="GO" id="GO:0016209">
    <property type="term" value="F:antioxidant activity"/>
    <property type="evidence" value="ECO:0007669"/>
    <property type="project" value="InterPro"/>
</dbReference>
<evidence type="ECO:0000259" key="2">
    <source>
        <dbReference type="PROSITE" id="PS50106"/>
    </source>
</evidence>
<dbReference type="Gene3D" id="3.40.30.10">
    <property type="entry name" value="Glutaredoxin"/>
    <property type="match status" value="1"/>
</dbReference>
<dbReference type="Pfam" id="PF13180">
    <property type="entry name" value="PDZ_2"/>
    <property type="match status" value="1"/>
</dbReference>
<name>A0A2M9A3B6_9BACT</name>
<dbReference type="InterPro" id="IPR050553">
    <property type="entry name" value="Thioredoxin_ResA/DsbE_sf"/>
</dbReference>
<dbReference type="SUPFAM" id="SSF52833">
    <property type="entry name" value="Thioredoxin-like"/>
    <property type="match status" value="1"/>
</dbReference>
<dbReference type="Proteomes" id="UP000231134">
    <property type="component" value="Unassembled WGS sequence"/>
</dbReference>
<dbReference type="GO" id="GO:0016491">
    <property type="term" value="F:oxidoreductase activity"/>
    <property type="evidence" value="ECO:0007669"/>
    <property type="project" value="InterPro"/>
</dbReference>
<evidence type="ECO:0000313" key="4">
    <source>
        <dbReference type="EMBL" id="PJJ40210.1"/>
    </source>
</evidence>
<dbReference type="SUPFAM" id="SSF50156">
    <property type="entry name" value="PDZ domain-like"/>
    <property type="match status" value="1"/>
</dbReference>
<dbReference type="InterPro" id="IPR013766">
    <property type="entry name" value="Thioredoxin_domain"/>
</dbReference>
<sequence>MRFFFFCLLLVSLGGYSFASPWLGLVFKQEPYKKQIALKVAGVHPSSGAVQANIQNGDLIVGINGKKITGLNVVKSELAAAKTGQKVELEIVRSGKVKKVNVKLTERPDDISSLTGSSIGSKALAFQQNFYRNGEKRKSKPKVTLLDFWATWCGPCRQTLPIVGRLYEKLSSRGFEVIGVSTEQLSVLEQFYKEHPSPYPLYRDATQEMNRRYGISAIPTLMLLDENGYIQKVWPGVPSEKALEKAILEALKE</sequence>
<gene>
    <name evidence="4" type="ORF">BGX16_0123</name>
</gene>
<keyword evidence="1" id="KW-0676">Redox-active center</keyword>
<accession>A0A2M9A3B6</accession>
<organism evidence="4 5">
    <name type="scientific">Hallerella succinigenes</name>
    <dbReference type="NCBI Taxonomy" id="1896222"/>
    <lineage>
        <taxon>Bacteria</taxon>
        <taxon>Pseudomonadati</taxon>
        <taxon>Fibrobacterota</taxon>
        <taxon>Fibrobacteria</taxon>
        <taxon>Fibrobacterales</taxon>
        <taxon>Fibrobacteraceae</taxon>
        <taxon>Hallerella</taxon>
    </lineage>
</organism>